<evidence type="ECO:0008006" key="9">
    <source>
        <dbReference type="Google" id="ProtNLM"/>
    </source>
</evidence>
<evidence type="ECO:0000256" key="6">
    <source>
        <dbReference type="SAM" id="Phobius"/>
    </source>
</evidence>
<feature type="transmembrane region" description="Helical" evidence="6">
    <location>
        <begin position="41"/>
        <end position="60"/>
    </location>
</feature>
<dbReference type="EMBL" id="BAABHB010000013">
    <property type="protein sequence ID" value="GAA4415764.1"/>
    <property type="molecule type" value="Genomic_DNA"/>
</dbReference>
<organism evidence="7 8">
    <name type="scientific">Nibrella viscosa</name>
    <dbReference type="NCBI Taxonomy" id="1084524"/>
    <lineage>
        <taxon>Bacteria</taxon>
        <taxon>Pseudomonadati</taxon>
        <taxon>Bacteroidota</taxon>
        <taxon>Cytophagia</taxon>
        <taxon>Cytophagales</taxon>
        <taxon>Spirosomataceae</taxon>
        <taxon>Nibrella</taxon>
    </lineage>
</organism>
<evidence type="ECO:0000256" key="5">
    <source>
        <dbReference type="ARBA" id="ARBA00023136"/>
    </source>
</evidence>
<comment type="subcellular location">
    <subcellularLocation>
        <location evidence="1">Cell membrane</location>
        <topology evidence="1">Multi-pass membrane protein</topology>
    </subcellularLocation>
</comment>
<protein>
    <recommendedName>
        <fullName evidence="9">Lysine transporter LysE</fullName>
    </recommendedName>
</protein>
<keyword evidence="5 6" id="KW-0472">Membrane</keyword>
<feature type="transmembrane region" description="Helical" evidence="6">
    <location>
        <begin position="6"/>
        <end position="29"/>
    </location>
</feature>
<sequence>MHLLWLNFGVGLLVSFLGTLPLGVLNLTIVRVSIRQGIRSAFWFALACALVEWVYSYLAVLLSQALLAFMALKIATDFVSVAVLLGMGVYYLRRRGTATTGTSIAFTWARF</sequence>
<dbReference type="RefSeq" id="WP_345270458.1">
    <property type="nucleotide sequence ID" value="NZ_BAABHB010000013.1"/>
</dbReference>
<keyword evidence="8" id="KW-1185">Reference proteome</keyword>
<keyword evidence="2" id="KW-1003">Cell membrane</keyword>
<evidence type="ECO:0000256" key="3">
    <source>
        <dbReference type="ARBA" id="ARBA00022692"/>
    </source>
</evidence>
<name>A0ABP8KSY9_9BACT</name>
<evidence type="ECO:0000313" key="7">
    <source>
        <dbReference type="EMBL" id="GAA4415764.1"/>
    </source>
</evidence>
<evidence type="ECO:0000256" key="1">
    <source>
        <dbReference type="ARBA" id="ARBA00004651"/>
    </source>
</evidence>
<evidence type="ECO:0000256" key="2">
    <source>
        <dbReference type="ARBA" id="ARBA00022475"/>
    </source>
</evidence>
<evidence type="ECO:0000256" key="4">
    <source>
        <dbReference type="ARBA" id="ARBA00022989"/>
    </source>
</evidence>
<keyword evidence="3 6" id="KW-0812">Transmembrane</keyword>
<keyword evidence="4 6" id="KW-1133">Transmembrane helix</keyword>
<feature type="transmembrane region" description="Helical" evidence="6">
    <location>
        <begin position="66"/>
        <end position="92"/>
    </location>
</feature>
<proteinExistence type="predicted"/>
<dbReference type="Pfam" id="PF01810">
    <property type="entry name" value="LysE"/>
    <property type="match status" value="1"/>
</dbReference>
<dbReference type="Proteomes" id="UP001500936">
    <property type="component" value="Unassembled WGS sequence"/>
</dbReference>
<accession>A0ABP8KSY9</accession>
<evidence type="ECO:0000313" key="8">
    <source>
        <dbReference type="Proteomes" id="UP001500936"/>
    </source>
</evidence>
<gene>
    <name evidence="7" type="ORF">GCM10023187_46550</name>
</gene>
<reference evidence="8" key="1">
    <citation type="journal article" date="2019" name="Int. J. Syst. Evol. Microbiol.">
        <title>The Global Catalogue of Microorganisms (GCM) 10K type strain sequencing project: providing services to taxonomists for standard genome sequencing and annotation.</title>
        <authorList>
            <consortium name="The Broad Institute Genomics Platform"/>
            <consortium name="The Broad Institute Genome Sequencing Center for Infectious Disease"/>
            <person name="Wu L."/>
            <person name="Ma J."/>
        </authorList>
    </citation>
    <scope>NUCLEOTIDE SEQUENCE [LARGE SCALE GENOMIC DNA]</scope>
    <source>
        <strain evidence="8">JCM 17925</strain>
    </source>
</reference>
<dbReference type="InterPro" id="IPR001123">
    <property type="entry name" value="LeuE-type"/>
</dbReference>
<comment type="caution">
    <text evidence="7">The sequence shown here is derived from an EMBL/GenBank/DDBJ whole genome shotgun (WGS) entry which is preliminary data.</text>
</comment>